<evidence type="ECO:0000313" key="4">
    <source>
        <dbReference type="EMBL" id="MSU82186.1"/>
    </source>
</evidence>
<proteinExistence type="predicted"/>
<dbReference type="EMBL" id="VULP01000012">
    <property type="protein sequence ID" value="MSU82186.1"/>
    <property type="molecule type" value="Genomic_DNA"/>
</dbReference>
<comment type="caution">
    <text evidence="4">The sequence shown here is derived from an EMBL/GenBank/DDBJ whole genome shotgun (WGS) entry which is preliminary data.</text>
</comment>
<organism evidence="4 5">
    <name type="scientific">Anaerobutyricum soehngenii</name>
    <dbReference type="NCBI Taxonomy" id="105843"/>
    <lineage>
        <taxon>Bacteria</taxon>
        <taxon>Bacillati</taxon>
        <taxon>Bacillota</taxon>
        <taxon>Clostridia</taxon>
        <taxon>Lachnospirales</taxon>
        <taxon>Lachnospiraceae</taxon>
        <taxon>Anaerobutyricum</taxon>
    </lineage>
</organism>
<evidence type="ECO:0000259" key="2">
    <source>
        <dbReference type="Pfam" id="PF14195"/>
    </source>
</evidence>
<feature type="domain" description="Large polyvalent protein-associated" evidence="3">
    <location>
        <begin position="104"/>
        <end position="183"/>
    </location>
</feature>
<feature type="domain" description="DUF4316" evidence="2">
    <location>
        <begin position="209"/>
        <end position="240"/>
    </location>
</feature>
<feature type="region of interest" description="Disordered" evidence="1">
    <location>
        <begin position="229"/>
        <end position="250"/>
    </location>
</feature>
<feature type="region of interest" description="Disordered" evidence="1">
    <location>
        <begin position="262"/>
        <end position="284"/>
    </location>
</feature>
<evidence type="ECO:0000259" key="3">
    <source>
        <dbReference type="Pfam" id="PF18832"/>
    </source>
</evidence>
<evidence type="ECO:0000256" key="1">
    <source>
        <dbReference type="SAM" id="MobiDB-lite"/>
    </source>
</evidence>
<reference evidence="4 5" key="1">
    <citation type="submission" date="2019-08" db="EMBL/GenBank/DDBJ databases">
        <title>In-depth cultivation of the pig gut microbiome towards novel bacterial diversity and tailored functional studies.</title>
        <authorList>
            <person name="Wylensek D."/>
            <person name="Hitch T.C.A."/>
            <person name="Clavel T."/>
        </authorList>
    </citation>
    <scope>NUCLEOTIDE SEQUENCE [LARGE SCALE GENOMIC DNA]</scope>
    <source>
        <strain evidence="4 5">BSM-383-APC-4H</strain>
    </source>
</reference>
<protein>
    <submittedName>
        <fullName evidence="4">DUF4316 domain-containing protein</fullName>
    </submittedName>
</protein>
<accession>A0A6N7Y1S6</accession>
<name>A0A6N7Y1S6_9FIRM</name>
<dbReference type="Pfam" id="PF18832">
    <property type="entry name" value="LPD18"/>
    <property type="match status" value="1"/>
</dbReference>
<dbReference type="RefSeq" id="WP_154580930.1">
    <property type="nucleotide sequence ID" value="NZ_VULP01000012.1"/>
</dbReference>
<dbReference type="AlphaFoldDB" id="A0A6N7Y1S6"/>
<sequence>MKINQFALYRVNKMTAGRKLWHLSYNEVREKNFAVRVEFYRHMMVGEMKPDETANDIWKQIRNKTEVSDILVLNHEGEISCFYLSDDHPRRISGFISMGTTGSVLSVDTRDYKIDGYSGNWRVTDYIIIDGKQFYLLEHQEFREQAARIILDSYGKYVAETGIGGFDETAKQKIREHIHPEDKYPERMKQLQIKMELYQKYFQNGMYERSHESGTEANYDMVDGQVNNQKKAAEKVQKPVANRPKKRTSVIRKLHEKQIAIAKRSGKPVPRYLEQQMVQERSRK</sequence>
<dbReference type="InterPro" id="IPR025465">
    <property type="entry name" value="DUF4316"/>
</dbReference>
<dbReference type="InterPro" id="IPR041258">
    <property type="entry name" value="LPD18"/>
</dbReference>
<dbReference type="Proteomes" id="UP000433359">
    <property type="component" value="Unassembled WGS sequence"/>
</dbReference>
<dbReference type="Pfam" id="PF14195">
    <property type="entry name" value="DUF4316"/>
    <property type="match status" value="1"/>
</dbReference>
<gene>
    <name evidence="4" type="ORF">FYJ25_07425</name>
</gene>
<evidence type="ECO:0000313" key="5">
    <source>
        <dbReference type="Proteomes" id="UP000433359"/>
    </source>
</evidence>